<evidence type="ECO:0000313" key="3">
    <source>
        <dbReference type="EMBL" id="GFF32341.1"/>
    </source>
</evidence>
<feature type="region of interest" description="Disordered" evidence="1">
    <location>
        <begin position="57"/>
        <end position="95"/>
    </location>
</feature>
<proteinExistence type="predicted"/>
<accession>A0A8H3NIH1</accession>
<keyword evidence="2" id="KW-0472">Membrane</keyword>
<name>A0A8H3NIH1_9EURO</name>
<dbReference type="AlphaFoldDB" id="A0A8H3NIH1"/>
<keyword evidence="2" id="KW-1133">Transmembrane helix</keyword>
<organism evidence="3 4">
    <name type="scientific">Aspergillus udagawae</name>
    <dbReference type="NCBI Taxonomy" id="91492"/>
    <lineage>
        <taxon>Eukaryota</taxon>
        <taxon>Fungi</taxon>
        <taxon>Dikarya</taxon>
        <taxon>Ascomycota</taxon>
        <taxon>Pezizomycotina</taxon>
        <taxon>Eurotiomycetes</taxon>
        <taxon>Eurotiomycetidae</taxon>
        <taxon>Eurotiales</taxon>
        <taxon>Aspergillaceae</taxon>
        <taxon>Aspergillus</taxon>
        <taxon>Aspergillus subgen. Fumigati</taxon>
    </lineage>
</organism>
<evidence type="ECO:0000256" key="1">
    <source>
        <dbReference type="SAM" id="MobiDB-lite"/>
    </source>
</evidence>
<protein>
    <submittedName>
        <fullName evidence="3">Arylsulfatase</fullName>
    </submittedName>
</protein>
<dbReference type="Proteomes" id="UP000465221">
    <property type="component" value="Unassembled WGS sequence"/>
</dbReference>
<evidence type="ECO:0000313" key="4">
    <source>
        <dbReference type="Proteomes" id="UP000465221"/>
    </source>
</evidence>
<evidence type="ECO:0000256" key="2">
    <source>
        <dbReference type="SAM" id="Phobius"/>
    </source>
</evidence>
<dbReference type="EMBL" id="BLKC01000018">
    <property type="protein sequence ID" value="GFF32341.1"/>
    <property type="molecule type" value="Genomic_DNA"/>
</dbReference>
<reference evidence="3 4" key="1">
    <citation type="submission" date="2020-01" db="EMBL/GenBank/DDBJ databases">
        <title>Draft genome sequence of Aspergillus udagawae IFM 46972.</title>
        <authorList>
            <person name="Takahashi H."/>
            <person name="Yaguchi T."/>
        </authorList>
    </citation>
    <scope>NUCLEOTIDE SEQUENCE [LARGE SCALE GENOMIC DNA]</scope>
    <source>
        <strain evidence="3 4">IFM 46972</strain>
    </source>
</reference>
<feature type="transmembrane region" description="Helical" evidence="2">
    <location>
        <begin position="100"/>
        <end position="122"/>
    </location>
</feature>
<gene>
    <name evidence="3" type="ORF">IFM46972_03522</name>
</gene>
<feature type="compositionally biased region" description="Low complexity" evidence="1">
    <location>
        <begin position="57"/>
        <end position="87"/>
    </location>
</feature>
<comment type="caution">
    <text evidence="3">The sequence shown here is derived from an EMBL/GenBank/DDBJ whole genome shotgun (WGS) entry which is preliminary data.</text>
</comment>
<keyword evidence="2" id="KW-0812">Transmembrane</keyword>
<sequence>MATPVFGTRTGATTIYVTSTETWASTHTSTSQLSTLLSFITQATVNGATTIYVTSTRTRASTHTSTSGTVTDVSSSTSSGATVSSDAPSASDRLSTGAKAGIGAGVSLGILLLGALVAYTILLRRRLKKASRENALRVGPAIPPLGIPELGTEGQRHELMGDKAWPEPSPKEYPLSYMDHLLHQKAAPPTISQKANKRSLTRIKSTISTPAYGKATNLHIMGLDISKVISRLDALLLVLESCQWKTCGKPWDVLHPDGSEHNLLDAIDHKYVALYRDQFTISLVDDQLTV</sequence>